<dbReference type="Pfam" id="PF00891">
    <property type="entry name" value="Methyltransf_2"/>
    <property type="match status" value="1"/>
</dbReference>
<dbReference type="GeneID" id="54291016"/>
<organism evidence="7 8">
    <name type="scientific">Aaosphaeria arxii CBS 175.79</name>
    <dbReference type="NCBI Taxonomy" id="1450172"/>
    <lineage>
        <taxon>Eukaryota</taxon>
        <taxon>Fungi</taxon>
        <taxon>Dikarya</taxon>
        <taxon>Ascomycota</taxon>
        <taxon>Pezizomycotina</taxon>
        <taxon>Dothideomycetes</taxon>
        <taxon>Pleosporomycetidae</taxon>
        <taxon>Pleosporales</taxon>
        <taxon>Pleosporales incertae sedis</taxon>
        <taxon>Aaosphaeria</taxon>
    </lineage>
</organism>
<dbReference type="PROSITE" id="PS51683">
    <property type="entry name" value="SAM_OMT_II"/>
    <property type="match status" value="1"/>
</dbReference>
<dbReference type="InterPro" id="IPR036388">
    <property type="entry name" value="WH-like_DNA-bd_sf"/>
</dbReference>
<keyword evidence="3" id="KW-0949">S-adenosyl-L-methionine</keyword>
<reference evidence="7" key="1">
    <citation type="journal article" date="2020" name="Stud. Mycol.">
        <title>101 Dothideomycetes genomes: a test case for predicting lifestyles and emergence of pathogens.</title>
        <authorList>
            <person name="Haridas S."/>
            <person name="Albert R."/>
            <person name="Binder M."/>
            <person name="Bloem J."/>
            <person name="Labutti K."/>
            <person name="Salamov A."/>
            <person name="Andreopoulos B."/>
            <person name="Baker S."/>
            <person name="Barry K."/>
            <person name="Bills G."/>
            <person name="Bluhm B."/>
            <person name="Cannon C."/>
            <person name="Castanera R."/>
            <person name="Culley D."/>
            <person name="Daum C."/>
            <person name="Ezra D."/>
            <person name="Gonzalez J."/>
            <person name="Henrissat B."/>
            <person name="Kuo A."/>
            <person name="Liang C."/>
            <person name="Lipzen A."/>
            <person name="Lutzoni F."/>
            <person name="Magnuson J."/>
            <person name="Mondo S."/>
            <person name="Nolan M."/>
            <person name="Ohm R."/>
            <person name="Pangilinan J."/>
            <person name="Park H.-J."/>
            <person name="Ramirez L."/>
            <person name="Alfaro M."/>
            <person name="Sun H."/>
            <person name="Tritt A."/>
            <person name="Yoshinaga Y."/>
            <person name="Zwiers L.-H."/>
            <person name="Turgeon B."/>
            <person name="Goodwin S."/>
            <person name="Spatafora J."/>
            <person name="Crous P."/>
            <person name="Grigoriev I."/>
        </authorList>
    </citation>
    <scope>NUCLEOTIDE SEQUENCE</scope>
    <source>
        <strain evidence="7">CBS 175.79</strain>
    </source>
</reference>
<dbReference type="InterPro" id="IPR012967">
    <property type="entry name" value="COMT_dimerisation"/>
</dbReference>
<feature type="active site" description="Proton acceptor" evidence="4">
    <location>
        <position position="299"/>
    </location>
</feature>
<dbReference type="Gene3D" id="1.10.10.10">
    <property type="entry name" value="Winged helix-like DNA-binding domain superfamily/Winged helix DNA-binding domain"/>
    <property type="match status" value="1"/>
</dbReference>
<evidence type="ECO:0000313" key="7">
    <source>
        <dbReference type="EMBL" id="KAF2019189.1"/>
    </source>
</evidence>
<dbReference type="SUPFAM" id="SSF46785">
    <property type="entry name" value="Winged helix' DNA-binding domain"/>
    <property type="match status" value="1"/>
</dbReference>
<dbReference type="RefSeq" id="XP_033387528.1">
    <property type="nucleotide sequence ID" value="XM_033533619.1"/>
</dbReference>
<dbReference type="InterPro" id="IPR029063">
    <property type="entry name" value="SAM-dependent_MTases_sf"/>
</dbReference>
<keyword evidence="8" id="KW-1185">Reference proteome</keyword>
<name>A0A6A5Y1U4_9PLEO</name>
<dbReference type="InterPro" id="IPR036390">
    <property type="entry name" value="WH_DNA-bd_sf"/>
</dbReference>
<dbReference type="InterPro" id="IPR001077">
    <property type="entry name" value="COMT_C"/>
</dbReference>
<dbReference type="SUPFAM" id="SSF53335">
    <property type="entry name" value="S-adenosyl-L-methionine-dependent methyltransferases"/>
    <property type="match status" value="1"/>
</dbReference>
<feature type="domain" description="O-methyltransferase C-terminal" evidence="5">
    <location>
        <begin position="227"/>
        <end position="367"/>
    </location>
</feature>
<evidence type="ECO:0000256" key="2">
    <source>
        <dbReference type="ARBA" id="ARBA00022679"/>
    </source>
</evidence>
<sequence length="392" mass="43680">MSPLQQINDITAKGPAGLEEADRAALLQAAQKLVETLENPFEKIIRLTFGIYDPISLRLAIDMNLADIALAHRAPISLEELAEKSKTDLALLQRVLRMLIPLGVFVESEPSKYAVTPFTPVLATGSPAREAIIHFTHVSHSTVFMPEYFEANGYKNPNDSGDTPFSFGERCPGETYFDFLAKPENARLSHAFNQTMTMQRGDPNAPFPDGYPAQDRLKIDDPERVLFVDVGGGIGHQVQKFHEKYPSLSGKLALEDLPQVLEKANDLPSDFIKVGHDFFTPQPDAVKNAKAFYFRTVLHDWPEKQSVTILKHIADVMADDSVILIHEIVLPESGVTHLEAKIDLHMLNLGALERTEKQWRQLAALVGLDVNGIWMTNEDLGRRGIIELGKKK</sequence>
<evidence type="ECO:0000313" key="8">
    <source>
        <dbReference type="Proteomes" id="UP000799778"/>
    </source>
</evidence>
<keyword evidence="1 7" id="KW-0489">Methyltransferase</keyword>
<dbReference type="GO" id="GO:0046983">
    <property type="term" value="F:protein dimerization activity"/>
    <property type="evidence" value="ECO:0007669"/>
    <property type="project" value="InterPro"/>
</dbReference>
<evidence type="ECO:0000259" key="6">
    <source>
        <dbReference type="Pfam" id="PF08100"/>
    </source>
</evidence>
<protein>
    <submittedName>
        <fullName evidence="7">S-adenosyl-L-methionine-dependent methyltransferase</fullName>
    </submittedName>
</protein>
<dbReference type="PANTHER" id="PTHR43712">
    <property type="entry name" value="PUTATIVE (AFU_ORTHOLOGUE AFUA_4G14580)-RELATED"/>
    <property type="match status" value="1"/>
</dbReference>
<evidence type="ECO:0000256" key="4">
    <source>
        <dbReference type="PIRSR" id="PIRSR005739-1"/>
    </source>
</evidence>
<evidence type="ECO:0000259" key="5">
    <source>
        <dbReference type="Pfam" id="PF00891"/>
    </source>
</evidence>
<dbReference type="GO" id="GO:0032259">
    <property type="term" value="P:methylation"/>
    <property type="evidence" value="ECO:0007669"/>
    <property type="project" value="UniProtKB-KW"/>
</dbReference>
<dbReference type="Pfam" id="PF08100">
    <property type="entry name" value="Dimerisation"/>
    <property type="match status" value="1"/>
</dbReference>
<dbReference type="EMBL" id="ML978067">
    <property type="protein sequence ID" value="KAF2019189.1"/>
    <property type="molecule type" value="Genomic_DNA"/>
</dbReference>
<evidence type="ECO:0000256" key="3">
    <source>
        <dbReference type="ARBA" id="ARBA00022691"/>
    </source>
</evidence>
<dbReference type="Proteomes" id="UP000799778">
    <property type="component" value="Unassembled WGS sequence"/>
</dbReference>
<dbReference type="PIRSF" id="PIRSF005739">
    <property type="entry name" value="O-mtase"/>
    <property type="match status" value="1"/>
</dbReference>
<dbReference type="PANTHER" id="PTHR43712:SF11">
    <property type="entry name" value="O-METHYLTRANSFERASE (AFU_ORTHOLOGUE AFUA_2G17820)-RELATED"/>
    <property type="match status" value="1"/>
</dbReference>
<evidence type="ECO:0000256" key="1">
    <source>
        <dbReference type="ARBA" id="ARBA00022603"/>
    </source>
</evidence>
<dbReference type="GO" id="GO:0008171">
    <property type="term" value="F:O-methyltransferase activity"/>
    <property type="evidence" value="ECO:0007669"/>
    <property type="project" value="InterPro"/>
</dbReference>
<keyword evidence="2 7" id="KW-0808">Transferase</keyword>
<feature type="domain" description="O-methyltransferase dimerisation" evidence="6">
    <location>
        <begin position="46"/>
        <end position="122"/>
    </location>
</feature>
<dbReference type="Gene3D" id="3.40.50.150">
    <property type="entry name" value="Vaccinia Virus protein VP39"/>
    <property type="match status" value="1"/>
</dbReference>
<gene>
    <name evidence="7" type="ORF">BU24DRAFT_489210</name>
</gene>
<accession>A0A6A5Y1U4</accession>
<proteinExistence type="predicted"/>
<dbReference type="OrthoDB" id="1535081at2759"/>
<dbReference type="AlphaFoldDB" id="A0A6A5Y1U4"/>
<dbReference type="InterPro" id="IPR016461">
    <property type="entry name" value="COMT-like"/>
</dbReference>